<evidence type="ECO:0000256" key="9">
    <source>
        <dbReference type="ARBA" id="ARBA00023326"/>
    </source>
</evidence>
<keyword evidence="15" id="KW-1185">Reference proteome</keyword>
<comment type="similarity">
    <text evidence="2">Belongs to the glycosyl hydrolase 3 family.</text>
</comment>
<comment type="caution">
    <text evidence="14">The sequence shown here is derived from an EMBL/GenBank/DDBJ whole genome shotgun (WGS) entry which is preliminary data.</text>
</comment>
<dbReference type="Proteomes" id="UP001583186">
    <property type="component" value="Unassembled WGS sequence"/>
</dbReference>
<name>A0ABR3YHZ2_9PEZI</name>
<feature type="chain" id="PRO_5046421262" description="xylan 1,4-beta-xylosidase" evidence="12">
    <location>
        <begin position="21"/>
        <end position="836"/>
    </location>
</feature>
<dbReference type="EMBL" id="JAWCUI010000109">
    <property type="protein sequence ID" value="KAL1887759.1"/>
    <property type="molecule type" value="Genomic_DNA"/>
</dbReference>
<evidence type="ECO:0000256" key="10">
    <source>
        <dbReference type="ARBA" id="ARBA00024574"/>
    </source>
</evidence>
<dbReference type="SMART" id="SM01217">
    <property type="entry name" value="Fn3_like"/>
    <property type="match status" value="1"/>
</dbReference>
<accession>A0ABR3YHZ2</accession>
<dbReference type="SUPFAM" id="SSF52279">
    <property type="entry name" value="Beta-D-glucan exohydrolase, C-terminal domain"/>
    <property type="match status" value="1"/>
</dbReference>
<evidence type="ECO:0000256" key="1">
    <source>
        <dbReference type="ARBA" id="ARBA00004851"/>
    </source>
</evidence>
<evidence type="ECO:0000256" key="7">
    <source>
        <dbReference type="ARBA" id="ARBA00023277"/>
    </source>
</evidence>
<organism evidence="14 15">
    <name type="scientific">Sporothrix stenoceras</name>
    <dbReference type="NCBI Taxonomy" id="5173"/>
    <lineage>
        <taxon>Eukaryota</taxon>
        <taxon>Fungi</taxon>
        <taxon>Dikarya</taxon>
        <taxon>Ascomycota</taxon>
        <taxon>Pezizomycotina</taxon>
        <taxon>Sordariomycetes</taxon>
        <taxon>Sordariomycetidae</taxon>
        <taxon>Ophiostomatales</taxon>
        <taxon>Ophiostomataceae</taxon>
        <taxon>Sporothrix</taxon>
    </lineage>
</organism>
<gene>
    <name evidence="14" type="ORF">Sste5346_009997</name>
</gene>
<dbReference type="InterPro" id="IPR002772">
    <property type="entry name" value="Glyco_hydro_3_C"/>
</dbReference>
<evidence type="ECO:0000256" key="5">
    <source>
        <dbReference type="ARBA" id="ARBA00022801"/>
    </source>
</evidence>
<comment type="pathway">
    <text evidence="1">Glycan degradation; xylan degradation.</text>
</comment>
<keyword evidence="7" id="KW-0119">Carbohydrate metabolism</keyword>
<evidence type="ECO:0000256" key="3">
    <source>
        <dbReference type="ARBA" id="ARBA00022651"/>
    </source>
</evidence>
<dbReference type="PANTHER" id="PTHR42721:SF3">
    <property type="entry name" value="BETA-D-XYLOSIDASE 5-RELATED"/>
    <property type="match status" value="1"/>
</dbReference>
<dbReference type="Gene3D" id="3.20.20.300">
    <property type="entry name" value="Glycoside hydrolase, family 3, N-terminal domain"/>
    <property type="match status" value="1"/>
</dbReference>
<evidence type="ECO:0000256" key="12">
    <source>
        <dbReference type="SAM" id="SignalP"/>
    </source>
</evidence>
<evidence type="ECO:0000256" key="6">
    <source>
        <dbReference type="ARBA" id="ARBA00023180"/>
    </source>
</evidence>
<reference evidence="14 15" key="1">
    <citation type="journal article" date="2024" name="IMA Fungus">
        <title>IMA Genome - F19 : A genome assembly and annotation guide to empower mycologists, including annotated draft genome sequences of Ceratocystis pirilliformis, Diaporthe australafricana, Fusarium ophioides, Paecilomyces lecythidis, and Sporothrix stenoceras.</title>
        <authorList>
            <person name="Aylward J."/>
            <person name="Wilson A.M."/>
            <person name="Visagie C.M."/>
            <person name="Spraker J."/>
            <person name="Barnes I."/>
            <person name="Buitendag C."/>
            <person name="Ceriani C."/>
            <person name="Del Mar Angel L."/>
            <person name="du Plessis D."/>
            <person name="Fuchs T."/>
            <person name="Gasser K."/>
            <person name="Kramer D."/>
            <person name="Li W."/>
            <person name="Munsamy K."/>
            <person name="Piso A."/>
            <person name="Price J.L."/>
            <person name="Sonnekus B."/>
            <person name="Thomas C."/>
            <person name="van der Nest A."/>
            <person name="van Dijk A."/>
            <person name="van Heerden A."/>
            <person name="van Vuuren N."/>
            <person name="Yilmaz N."/>
            <person name="Duong T.A."/>
            <person name="van der Merwe N.A."/>
            <person name="Wingfield M.J."/>
            <person name="Wingfield B.D."/>
        </authorList>
    </citation>
    <scope>NUCLEOTIDE SEQUENCE [LARGE SCALE GENOMIC DNA]</scope>
    <source>
        <strain evidence="14 15">CMW 5346</strain>
    </source>
</reference>
<dbReference type="SUPFAM" id="SSF51445">
    <property type="entry name" value="(Trans)glycosidases"/>
    <property type="match status" value="1"/>
</dbReference>
<keyword evidence="8" id="KW-0326">Glycosidase</keyword>
<dbReference type="EC" id="3.2.1.37" evidence="11"/>
<keyword evidence="4 12" id="KW-0732">Signal</keyword>
<dbReference type="Gene3D" id="3.40.50.1700">
    <property type="entry name" value="Glycoside hydrolase family 3 C-terminal domain"/>
    <property type="match status" value="1"/>
</dbReference>
<dbReference type="Gene3D" id="2.60.40.10">
    <property type="entry name" value="Immunoglobulins"/>
    <property type="match status" value="1"/>
</dbReference>
<evidence type="ECO:0000256" key="8">
    <source>
        <dbReference type="ARBA" id="ARBA00023295"/>
    </source>
</evidence>
<dbReference type="InterPro" id="IPR026891">
    <property type="entry name" value="Fn3-like"/>
</dbReference>
<keyword evidence="5" id="KW-0378">Hydrolase</keyword>
<dbReference type="Pfam" id="PF00933">
    <property type="entry name" value="Glyco_hydro_3"/>
    <property type="match status" value="1"/>
</dbReference>
<comment type="catalytic activity">
    <reaction evidence="10">
        <text>Hydrolysis of (1-&gt;4)-beta-D-xylans, to remove successive D-xylose residues from the non-reducing termini.</text>
        <dbReference type="EC" id="3.2.1.37"/>
    </reaction>
</comment>
<evidence type="ECO:0000313" key="15">
    <source>
        <dbReference type="Proteomes" id="UP001583186"/>
    </source>
</evidence>
<dbReference type="Pfam" id="PF14310">
    <property type="entry name" value="Fn3-like"/>
    <property type="match status" value="1"/>
</dbReference>
<sequence>MPSFSTALLLAGAAASPAAAALLSFPDCVNGPLANNTVCNTKASPSARAAALVKAMTIDEKLVNLVNTSPGAPRLGLPPYEWWSEALHGVAGSPGVTFNRNNGNNADFAYATSFASPITLSAAFDDDLVERVATIVSTEARAFSNAGRAGLDFWTPNINPYKDPRWGRGAETPGEDPFRIKGYVRSLLRGLEGPYVGGGNHNASAAPLSGPGNHGHGGNRTRSAIRKVIATCKHFAAYDLERWNGTVRYGFDAIVSLQDLSEYYLPAFQQCARDSHVGSIMCSYNAVNGTPACASTYLMTDILREHWGWTDDHQYVTSDCNAVLDFDHEHAYTKDGATAAAAAYSAGTDTVCEVPSYTGTDVAGAYNQSLLSEAVLDRALTRLYEGLVRVGYFDPADASPYRSLGWKDVDTPAARSLAKQSAADGLVLKKNDGLLPLSVENKTVALIGHWADATRMLLGGYSGTPPYYNNPAAAAAARNWSTVVFGRSAGAPISNLPHGTPDSWTRPALELARKADIILYFGGTDLSIAAEDKDRDEITLPGVQLNLVRALSELGKPLVVVQLGDQTDDTPLLKNSNVSAILWAGYPGQDGGNAVLDVITGVKAPAGRLPVTQYPGNYTSAVPMTDMALRPAVSNTSSSWNTSTSAANPGRTYRWFNKAVLPFGHGLHYTTFAANFTRLVPSAARGRNSSVPTTLKANNTFNIADVVGRCVHQGSAAGVRHKDLCHFSNVDTSVTNTGNVTSDFVALAFLSGNYGPAPFPLKTLAAYRRIRNIAPGKTATTSLSLSLSNLARTDAQGNLVLYPGEYTLLLDEPTQSTLNFVLTGDAVVLDEFPQPK</sequence>
<dbReference type="InterPro" id="IPR001764">
    <property type="entry name" value="Glyco_hydro_3_N"/>
</dbReference>
<keyword evidence="3" id="KW-0858">Xylan degradation</keyword>
<evidence type="ECO:0000256" key="4">
    <source>
        <dbReference type="ARBA" id="ARBA00022729"/>
    </source>
</evidence>
<dbReference type="InterPro" id="IPR044993">
    <property type="entry name" value="BXL"/>
</dbReference>
<evidence type="ECO:0000256" key="11">
    <source>
        <dbReference type="ARBA" id="ARBA00026107"/>
    </source>
</evidence>
<keyword evidence="6" id="KW-0325">Glycoprotein</keyword>
<feature type="signal peptide" evidence="12">
    <location>
        <begin position="1"/>
        <end position="20"/>
    </location>
</feature>
<dbReference type="InterPro" id="IPR013783">
    <property type="entry name" value="Ig-like_fold"/>
</dbReference>
<feature type="domain" description="Fibronectin type III-like" evidence="13">
    <location>
        <begin position="744"/>
        <end position="814"/>
    </location>
</feature>
<dbReference type="PANTHER" id="PTHR42721">
    <property type="entry name" value="SUGAR HYDROLASE-RELATED"/>
    <property type="match status" value="1"/>
</dbReference>
<dbReference type="InterPro" id="IPR017853">
    <property type="entry name" value="GH"/>
</dbReference>
<proteinExistence type="inferred from homology"/>
<keyword evidence="9" id="KW-0624">Polysaccharide degradation</keyword>
<dbReference type="InterPro" id="IPR036881">
    <property type="entry name" value="Glyco_hydro_3_C_sf"/>
</dbReference>
<protein>
    <recommendedName>
        <fullName evidence="11">xylan 1,4-beta-xylosidase</fullName>
        <ecNumber evidence="11">3.2.1.37</ecNumber>
    </recommendedName>
</protein>
<evidence type="ECO:0000259" key="13">
    <source>
        <dbReference type="SMART" id="SM01217"/>
    </source>
</evidence>
<evidence type="ECO:0000313" key="14">
    <source>
        <dbReference type="EMBL" id="KAL1887759.1"/>
    </source>
</evidence>
<evidence type="ECO:0000256" key="2">
    <source>
        <dbReference type="ARBA" id="ARBA00005336"/>
    </source>
</evidence>
<dbReference type="Pfam" id="PF01915">
    <property type="entry name" value="Glyco_hydro_3_C"/>
    <property type="match status" value="1"/>
</dbReference>
<dbReference type="InterPro" id="IPR036962">
    <property type="entry name" value="Glyco_hydro_3_N_sf"/>
</dbReference>